<keyword evidence="3" id="KW-1185">Reference proteome</keyword>
<dbReference type="AlphaFoldDB" id="A0A8B9U2M6"/>
<reference evidence="2" key="1">
    <citation type="submission" date="2025-08" db="UniProtKB">
        <authorList>
            <consortium name="Ensembl"/>
        </authorList>
    </citation>
    <scope>IDENTIFICATION</scope>
</reference>
<dbReference type="Proteomes" id="UP000694549">
    <property type="component" value="Unplaced"/>
</dbReference>
<protein>
    <submittedName>
        <fullName evidence="2">Uncharacterized protein</fullName>
    </submittedName>
</protein>
<proteinExistence type="predicted"/>
<feature type="compositionally biased region" description="Polar residues" evidence="1">
    <location>
        <begin position="67"/>
        <end position="84"/>
    </location>
</feature>
<evidence type="ECO:0000313" key="2">
    <source>
        <dbReference type="Ensembl" id="ENSAZOP00000001351.1"/>
    </source>
</evidence>
<reference evidence="2" key="2">
    <citation type="submission" date="2025-09" db="UniProtKB">
        <authorList>
            <consortium name="Ensembl"/>
        </authorList>
    </citation>
    <scope>IDENTIFICATION</scope>
</reference>
<dbReference type="Ensembl" id="ENSAZOT00000001451.1">
    <property type="protein sequence ID" value="ENSAZOP00000001351.1"/>
    <property type="gene ID" value="ENSAZOG00000000957.1"/>
</dbReference>
<accession>A0A8B9U2M6</accession>
<feature type="region of interest" description="Disordered" evidence="1">
    <location>
        <begin position="45"/>
        <end position="84"/>
    </location>
</feature>
<sequence>MAQVKGFLAVLLLHEFIHRPRVLQPQSPARLPRVQESPAAYWEEAHAARSGNDREGSLRDGYLLMDSQPSNHQTGTGRATSPAK</sequence>
<organism evidence="2 3">
    <name type="scientific">Anas zonorhyncha</name>
    <name type="common">Eastern spot-billed duck</name>
    <dbReference type="NCBI Taxonomy" id="75864"/>
    <lineage>
        <taxon>Eukaryota</taxon>
        <taxon>Metazoa</taxon>
        <taxon>Chordata</taxon>
        <taxon>Craniata</taxon>
        <taxon>Vertebrata</taxon>
        <taxon>Euteleostomi</taxon>
        <taxon>Archelosauria</taxon>
        <taxon>Archosauria</taxon>
        <taxon>Dinosauria</taxon>
        <taxon>Saurischia</taxon>
        <taxon>Theropoda</taxon>
        <taxon>Coelurosauria</taxon>
        <taxon>Aves</taxon>
        <taxon>Neognathae</taxon>
        <taxon>Galloanserae</taxon>
        <taxon>Anseriformes</taxon>
        <taxon>Anatidae</taxon>
        <taxon>Anatinae</taxon>
        <taxon>Anas</taxon>
    </lineage>
</organism>
<name>A0A8B9U2M6_9AVES</name>
<evidence type="ECO:0000256" key="1">
    <source>
        <dbReference type="SAM" id="MobiDB-lite"/>
    </source>
</evidence>
<feature type="compositionally biased region" description="Basic and acidic residues" evidence="1">
    <location>
        <begin position="45"/>
        <end position="58"/>
    </location>
</feature>
<evidence type="ECO:0000313" key="3">
    <source>
        <dbReference type="Proteomes" id="UP000694549"/>
    </source>
</evidence>